<dbReference type="InterPro" id="IPR036971">
    <property type="entry name" value="PDEase_catalytic_dom_sf"/>
</dbReference>
<evidence type="ECO:0000256" key="1">
    <source>
        <dbReference type="SAM" id="SignalP"/>
    </source>
</evidence>
<evidence type="ECO:0000313" key="4">
    <source>
        <dbReference type="Proteomes" id="UP000410492"/>
    </source>
</evidence>
<dbReference type="Gene3D" id="1.10.1300.10">
    <property type="entry name" value="3'5'-cyclic nucleotide phosphodiesterase, catalytic domain"/>
    <property type="match status" value="1"/>
</dbReference>
<evidence type="ECO:0000313" key="3">
    <source>
        <dbReference type="EMBL" id="VEN50982.1"/>
    </source>
</evidence>
<dbReference type="EMBL" id="CAACVG010008763">
    <property type="protein sequence ID" value="VEN50982.1"/>
    <property type="molecule type" value="Genomic_DNA"/>
</dbReference>
<name>A0A653CTA0_CALMS</name>
<dbReference type="InterPro" id="IPR002073">
    <property type="entry name" value="PDEase_catalytic_dom"/>
</dbReference>
<gene>
    <name evidence="3" type="ORF">CALMAC_LOCUS11575</name>
</gene>
<proteinExistence type="predicted"/>
<dbReference type="OrthoDB" id="189220at2759"/>
<evidence type="ECO:0000259" key="2">
    <source>
        <dbReference type="PROSITE" id="PS51845"/>
    </source>
</evidence>
<dbReference type="PROSITE" id="PS51845">
    <property type="entry name" value="PDEASE_I_2"/>
    <property type="match status" value="1"/>
</dbReference>
<sequence length="67" mass="7692">MSLTLMYDILLLSTGLPVVMPMFDRHTCSVPKSQIGFVDYIINDMFEAWNGHSVDVSDLRQFLLKKL</sequence>
<organism evidence="3 4">
    <name type="scientific">Callosobruchus maculatus</name>
    <name type="common">Southern cowpea weevil</name>
    <name type="synonym">Pulse bruchid</name>
    <dbReference type="NCBI Taxonomy" id="64391"/>
    <lineage>
        <taxon>Eukaryota</taxon>
        <taxon>Metazoa</taxon>
        <taxon>Ecdysozoa</taxon>
        <taxon>Arthropoda</taxon>
        <taxon>Hexapoda</taxon>
        <taxon>Insecta</taxon>
        <taxon>Pterygota</taxon>
        <taxon>Neoptera</taxon>
        <taxon>Endopterygota</taxon>
        <taxon>Coleoptera</taxon>
        <taxon>Polyphaga</taxon>
        <taxon>Cucujiformia</taxon>
        <taxon>Chrysomeloidea</taxon>
        <taxon>Chrysomelidae</taxon>
        <taxon>Bruchinae</taxon>
        <taxon>Bruchini</taxon>
        <taxon>Callosobruchus</taxon>
    </lineage>
</organism>
<dbReference type="Proteomes" id="UP000410492">
    <property type="component" value="Unassembled WGS sequence"/>
</dbReference>
<dbReference type="AlphaFoldDB" id="A0A653CTA0"/>
<keyword evidence="1" id="KW-0732">Signal</keyword>
<keyword evidence="4" id="KW-1185">Reference proteome</keyword>
<dbReference type="Pfam" id="PF00233">
    <property type="entry name" value="PDEase_I"/>
    <property type="match status" value="1"/>
</dbReference>
<dbReference type="SUPFAM" id="SSF109604">
    <property type="entry name" value="HD-domain/PDEase-like"/>
    <property type="match status" value="1"/>
</dbReference>
<feature type="domain" description="PDEase" evidence="2">
    <location>
        <begin position="1"/>
        <end position="67"/>
    </location>
</feature>
<protein>
    <recommendedName>
        <fullName evidence="2">PDEase domain-containing protein</fullName>
    </recommendedName>
</protein>
<dbReference type="GO" id="GO:0004114">
    <property type="term" value="F:3',5'-cyclic-nucleotide phosphodiesterase activity"/>
    <property type="evidence" value="ECO:0007669"/>
    <property type="project" value="InterPro"/>
</dbReference>
<feature type="signal peptide" evidence="1">
    <location>
        <begin position="1"/>
        <end position="21"/>
    </location>
</feature>
<feature type="chain" id="PRO_5024856475" description="PDEase domain-containing protein" evidence="1">
    <location>
        <begin position="22"/>
        <end position="67"/>
    </location>
</feature>
<accession>A0A653CTA0</accession>
<dbReference type="GO" id="GO:0007165">
    <property type="term" value="P:signal transduction"/>
    <property type="evidence" value="ECO:0007669"/>
    <property type="project" value="InterPro"/>
</dbReference>
<reference evidence="3 4" key="1">
    <citation type="submission" date="2019-01" db="EMBL/GenBank/DDBJ databases">
        <authorList>
            <person name="Sayadi A."/>
        </authorList>
    </citation>
    <scope>NUCLEOTIDE SEQUENCE [LARGE SCALE GENOMIC DNA]</scope>
</reference>